<accession>A0AAD2T9D8</accession>
<protein>
    <submittedName>
        <fullName evidence="4">Methyltransferase domain protein</fullName>
    </submittedName>
</protein>
<dbReference type="SUPFAM" id="SSF53335">
    <property type="entry name" value="S-adenosyl-L-methionine-dependent methyltransferases"/>
    <property type="match status" value="1"/>
</dbReference>
<evidence type="ECO:0000256" key="2">
    <source>
        <dbReference type="ARBA" id="ARBA00022679"/>
    </source>
</evidence>
<evidence type="ECO:0000256" key="1">
    <source>
        <dbReference type="ARBA" id="ARBA00022603"/>
    </source>
</evidence>
<comment type="caution">
    <text evidence="4">The sequence shown here is derived from an EMBL/GenBank/DDBJ whole genome shotgun (WGS) entry which is preliminary data.</text>
</comment>
<dbReference type="PANTHER" id="PTHR33841:SF5">
    <property type="entry name" value="DNA METHYLASE (MODIFICATION METHYLASE) (METHYLTRANSFERASE)-RELATED"/>
    <property type="match status" value="1"/>
</dbReference>
<dbReference type="RefSeq" id="WP_003039738.1">
    <property type="nucleotide sequence ID" value="NZ_ALJO01000002.1"/>
</dbReference>
<dbReference type="InterPro" id="IPR050953">
    <property type="entry name" value="N4_N6_ade-DNA_methylase"/>
</dbReference>
<dbReference type="EMBL" id="ALJO01000002">
    <property type="protein sequence ID" value="EJP27332.1"/>
    <property type="molecule type" value="Genomic_DNA"/>
</dbReference>
<evidence type="ECO:0000256" key="3">
    <source>
        <dbReference type="ARBA" id="ARBA00022691"/>
    </source>
</evidence>
<organism evidence="4 5">
    <name type="scientific">Streptococcus anginosus SK1138</name>
    <dbReference type="NCBI Taxonomy" id="1161422"/>
    <lineage>
        <taxon>Bacteria</taxon>
        <taxon>Bacillati</taxon>
        <taxon>Bacillota</taxon>
        <taxon>Bacilli</taxon>
        <taxon>Lactobacillales</taxon>
        <taxon>Streptococcaceae</taxon>
        <taxon>Streptococcus</taxon>
        <taxon>Streptococcus anginosus group</taxon>
    </lineage>
</organism>
<reference evidence="4 5" key="1">
    <citation type="submission" date="2012-07" db="EMBL/GenBank/DDBJ databases">
        <authorList>
            <person name="Durkin A.S."/>
            <person name="McCorrison J."/>
            <person name="Torralba M."/>
            <person name="Gillis M."/>
            <person name="Methe B."/>
            <person name="Sutton G."/>
            <person name="Nelson K.E."/>
        </authorList>
    </citation>
    <scope>NUCLEOTIDE SEQUENCE [LARGE SCALE GENOMIC DNA]</scope>
    <source>
        <strain evidence="4 5">SK1138</strain>
    </source>
</reference>
<dbReference type="Gene3D" id="3.40.50.150">
    <property type="entry name" value="Vaccinia Virus protein VP39"/>
    <property type="match status" value="1"/>
</dbReference>
<gene>
    <name evidence="4" type="ORF">HMPREF1126_1172</name>
</gene>
<sequence length="505" mass="59023">MTGKREFGDYQTPQEFSDRICRFLIEERRIKPRVVIEPTCGLGNFLDSSLKFNAERYFGIELQQDYYEFCKKRFVQENIQILQGDIFEFPLKELSGEQDVLLIGNPPWVTSSTLSSLDSNNLPSKSNIKFLKGMDALTGASNFDICEYIILQLIDEYKKTNTVLAMLCKTNVARNVFQELHRQKINFEYFDTIQFNSKQIFDINASACLLVMKLSEQKNLPQTSNVFEFQEQTVELIGKYGFHDGKFYSNLELEYDFDGKSQFEWRQGVKHDNSKVMELNISRGNMINGLKETVELENGLLFPLIKSSMLKKPIIMESSKKVIVTQKKVKEETEYIKYDFPKTWEYLNKHRDSFENRKSSIYNNAPAFSMFGIGDYSYSSYKVGISGFYKKPLFSLMYSENKKPMMMDDTGYFLSFDDYDFAYTVMLILNSEPVQEFLKSIAFLDAKRPFTKKVLQRIDFRKIIAYLTIKDLVQTEMDLGLEFYITDEIYQNFKDNITGNQLSLF</sequence>
<dbReference type="Proteomes" id="UP000006614">
    <property type="component" value="Unassembled WGS sequence"/>
</dbReference>
<dbReference type="CDD" id="cd02440">
    <property type="entry name" value="AdoMet_MTases"/>
    <property type="match status" value="1"/>
</dbReference>
<evidence type="ECO:0000313" key="5">
    <source>
        <dbReference type="Proteomes" id="UP000006614"/>
    </source>
</evidence>
<name>A0AAD2T9D8_STRAP</name>
<dbReference type="InterPro" id="IPR029063">
    <property type="entry name" value="SAM-dependent_MTases_sf"/>
</dbReference>
<dbReference type="GO" id="GO:0032259">
    <property type="term" value="P:methylation"/>
    <property type="evidence" value="ECO:0007669"/>
    <property type="project" value="UniProtKB-KW"/>
</dbReference>
<keyword evidence="3" id="KW-0949">S-adenosyl-L-methionine</keyword>
<dbReference type="PANTHER" id="PTHR33841">
    <property type="entry name" value="DNA METHYLTRANSFERASE YEEA-RELATED"/>
    <property type="match status" value="1"/>
</dbReference>
<keyword evidence="2" id="KW-0808">Transferase</keyword>
<keyword evidence="1 4" id="KW-0489">Methyltransferase</keyword>
<evidence type="ECO:0000313" key="4">
    <source>
        <dbReference type="EMBL" id="EJP27332.1"/>
    </source>
</evidence>
<dbReference type="GO" id="GO:0008168">
    <property type="term" value="F:methyltransferase activity"/>
    <property type="evidence" value="ECO:0007669"/>
    <property type="project" value="UniProtKB-KW"/>
</dbReference>
<proteinExistence type="predicted"/>
<dbReference type="AlphaFoldDB" id="A0AAD2T9D8"/>
<dbReference type="PRINTS" id="PR00507">
    <property type="entry name" value="N12N6MTFRASE"/>
</dbReference>